<feature type="domain" description="Fido" evidence="1">
    <location>
        <begin position="4"/>
        <end position="115"/>
    </location>
</feature>
<name>A0A7U4GFG4_YEREN</name>
<dbReference type="GO" id="GO:0016301">
    <property type="term" value="F:kinase activity"/>
    <property type="evidence" value="ECO:0007669"/>
    <property type="project" value="InterPro"/>
</dbReference>
<dbReference type="PANTHER" id="PTHR39426:SF1">
    <property type="entry name" value="HOMOLOGY TO DEATH-ON-CURING PROTEIN OF PHAGE P1"/>
    <property type="match status" value="1"/>
</dbReference>
<dbReference type="InterPro" id="IPR053737">
    <property type="entry name" value="Type_II_TA_Toxin"/>
</dbReference>
<gene>
    <name evidence="2" type="ORF">LC20_02723</name>
</gene>
<sequence>MIFLTAHDIAEFNAEIIPNGRSDDSKIEAIANRVLNAHHYDNINDVYRLAAIYLIAIGRGHIFLDGNKRTAFQSMVLFLGINGVDLRASHQLEELTVDAAQGKIGIEQIAEQLRELTE</sequence>
<evidence type="ECO:0000259" key="1">
    <source>
        <dbReference type="PROSITE" id="PS51459"/>
    </source>
</evidence>
<dbReference type="InterPro" id="IPR003812">
    <property type="entry name" value="Fido"/>
</dbReference>
<evidence type="ECO:0000313" key="2">
    <source>
        <dbReference type="EMBL" id="AHM73976.1"/>
    </source>
</evidence>
<protein>
    <submittedName>
        <fullName evidence="2">Type II toxin-antitoxin system death-on-curing family toxin</fullName>
    </submittedName>
</protein>
<dbReference type="InterPro" id="IPR036597">
    <property type="entry name" value="Fido-like_dom_sf"/>
</dbReference>
<proteinExistence type="predicted"/>
<dbReference type="Proteomes" id="UP000230961">
    <property type="component" value="Chromosome"/>
</dbReference>
<dbReference type="KEGG" id="yel:LC20_02723"/>
<dbReference type="EMBL" id="CP007448">
    <property type="protein sequence ID" value="AHM73976.1"/>
    <property type="molecule type" value="Genomic_DNA"/>
</dbReference>
<evidence type="ECO:0000313" key="3">
    <source>
        <dbReference type="Proteomes" id="UP000230961"/>
    </source>
</evidence>
<dbReference type="SUPFAM" id="SSF140931">
    <property type="entry name" value="Fic-like"/>
    <property type="match status" value="1"/>
</dbReference>
<dbReference type="AlphaFoldDB" id="A0A7U4GFG4"/>
<dbReference type="InterPro" id="IPR006440">
    <property type="entry name" value="Doc"/>
</dbReference>
<accession>A0A7U4GFG4</accession>
<organism evidence="2 3">
    <name type="scientific">Yersinia enterocolitica LC20</name>
    <dbReference type="NCBI Taxonomy" id="1443113"/>
    <lineage>
        <taxon>Bacteria</taxon>
        <taxon>Pseudomonadati</taxon>
        <taxon>Pseudomonadota</taxon>
        <taxon>Gammaproteobacteria</taxon>
        <taxon>Enterobacterales</taxon>
        <taxon>Yersiniaceae</taxon>
        <taxon>Yersinia</taxon>
    </lineage>
</organism>
<dbReference type="Gene3D" id="1.20.120.1870">
    <property type="entry name" value="Fic/DOC protein, Fido domain"/>
    <property type="match status" value="1"/>
</dbReference>
<dbReference type="PROSITE" id="PS51459">
    <property type="entry name" value="FIDO"/>
    <property type="match status" value="1"/>
</dbReference>
<dbReference type="NCBIfam" id="TIGR01550">
    <property type="entry name" value="DOC_P1"/>
    <property type="match status" value="1"/>
</dbReference>
<dbReference type="PANTHER" id="PTHR39426">
    <property type="entry name" value="HOMOLOGY TO DEATH-ON-CURING PROTEIN OF PHAGE P1"/>
    <property type="match status" value="1"/>
</dbReference>
<reference evidence="2 3" key="1">
    <citation type="submission" date="2017-11" db="EMBL/GenBank/DDBJ databases">
        <title>The complete genome sequence and comparative genome analysis of Yersinia enterocolitica strain LC20.</title>
        <authorList>
            <person name="Shi G."/>
            <person name="Su M."/>
            <person name="Liang J."/>
            <person name="Gu W."/>
            <person name="Xiao Y."/>
            <person name="Zhang Z."/>
            <person name="Qiu H."/>
            <person name="Duan R."/>
            <person name="Zhang Z."/>
            <person name="Li Y."/>
            <person name="Zhang X."/>
            <person name="Ling Y."/>
            <person name="Song L."/>
            <person name="Chen M."/>
            <person name="Zhao Y."/>
            <person name="Wu J."/>
            <person name="Jing H."/>
            <person name="Xiao J."/>
            <person name="Wang X."/>
        </authorList>
    </citation>
    <scope>NUCLEOTIDE SEQUENCE [LARGE SCALE GENOMIC DNA]</scope>
    <source>
        <strain evidence="2 3">LC20</strain>
    </source>
</reference>
<dbReference type="Pfam" id="PF02661">
    <property type="entry name" value="Fic"/>
    <property type="match status" value="1"/>
</dbReference>